<organism evidence="2 3">
    <name type="scientific">Nonomuraea terrae</name>
    <dbReference type="NCBI Taxonomy" id="2530383"/>
    <lineage>
        <taxon>Bacteria</taxon>
        <taxon>Bacillati</taxon>
        <taxon>Actinomycetota</taxon>
        <taxon>Actinomycetes</taxon>
        <taxon>Streptosporangiales</taxon>
        <taxon>Streptosporangiaceae</taxon>
        <taxon>Nonomuraea</taxon>
    </lineage>
</organism>
<gene>
    <name evidence="2" type="ORF">E1286_28505</name>
</gene>
<accession>A0A4V2YKP9</accession>
<feature type="transmembrane region" description="Helical" evidence="1">
    <location>
        <begin position="41"/>
        <end position="63"/>
    </location>
</feature>
<dbReference type="InterPro" id="IPR004676">
    <property type="entry name" value="Cd-R_transporter"/>
</dbReference>
<dbReference type="Pfam" id="PF03596">
    <property type="entry name" value="Cad"/>
    <property type="match status" value="1"/>
</dbReference>
<proteinExistence type="predicted"/>
<evidence type="ECO:0000256" key="1">
    <source>
        <dbReference type="SAM" id="Phobius"/>
    </source>
</evidence>
<dbReference type="Proteomes" id="UP000295302">
    <property type="component" value="Unassembled WGS sequence"/>
</dbReference>
<keyword evidence="1" id="KW-0812">Transmembrane</keyword>
<sequence length="98" mass="10139">MHAGIVGQAAALFAVTNIDDIVLLALFFARAAGRRGALRIVLGQYAGFTAILVVAVAAAFGATFLPDDVLPYLGLLPLALGVKAAWGLWRDGDDGEEA</sequence>
<reference evidence="2 3" key="1">
    <citation type="submission" date="2019-03" db="EMBL/GenBank/DDBJ databases">
        <title>Draft genome sequences of novel Actinobacteria.</title>
        <authorList>
            <person name="Sahin N."/>
            <person name="Ay H."/>
            <person name="Saygin H."/>
        </authorList>
    </citation>
    <scope>NUCLEOTIDE SEQUENCE [LARGE SCALE GENOMIC DNA]</scope>
    <source>
        <strain evidence="2 3">CH32</strain>
    </source>
</reference>
<comment type="caution">
    <text evidence="2">The sequence shown here is derived from an EMBL/GenBank/DDBJ whole genome shotgun (WGS) entry which is preliminary data.</text>
</comment>
<keyword evidence="1" id="KW-0472">Membrane</keyword>
<dbReference type="AlphaFoldDB" id="A0A4V2YKP9"/>
<feature type="transmembrane region" description="Helical" evidence="1">
    <location>
        <begin position="6"/>
        <end position="29"/>
    </location>
</feature>
<protein>
    <submittedName>
        <fullName evidence="2">Cadmium transporter</fullName>
    </submittedName>
</protein>
<name>A0A4V2YKP9_9ACTN</name>
<evidence type="ECO:0000313" key="3">
    <source>
        <dbReference type="Proteomes" id="UP000295302"/>
    </source>
</evidence>
<dbReference type="EMBL" id="SMKQ01000110">
    <property type="protein sequence ID" value="TDD43667.1"/>
    <property type="molecule type" value="Genomic_DNA"/>
</dbReference>
<keyword evidence="1" id="KW-1133">Transmembrane helix</keyword>
<evidence type="ECO:0000313" key="2">
    <source>
        <dbReference type="EMBL" id="TDD43667.1"/>
    </source>
</evidence>
<feature type="non-terminal residue" evidence="2">
    <location>
        <position position="98"/>
    </location>
</feature>
<keyword evidence="3" id="KW-1185">Reference proteome</keyword>